<evidence type="ECO:0000313" key="3">
    <source>
        <dbReference type="Proteomes" id="UP001341281"/>
    </source>
</evidence>
<name>A0AAQ3WC83_PASNO</name>
<dbReference type="EMBL" id="CP144746">
    <property type="protein sequence ID" value="WVZ57507.1"/>
    <property type="molecule type" value="Genomic_DNA"/>
</dbReference>
<evidence type="ECO:0000256" key="1">
    <source>
        <dbReference type="SAM" id="Phobius"/>
    </source>
</evidence>
<organism evidence="2 3">
    <name type="scientific">Paspalum notatum var. saurae</name>
    <dbReference type="NCBI Taxonomy" id="547442"/>
    <lineage>
        <taxon>Eukaryota</taxon>
        <taxon>Viridiplantae</taxon>
        <taxon>Streptophyta</taxon>
        <taxon>Embryophyta</taxon>
        <taxon>Tracheophyta</taxon>
        <taxon>Spermatophyta</taxon>
        <taxon>Magnoliopsida</taxon>
        <taxon>Liliopsida</taxon>
        <taxon>Poales</taxon>
        <taxon>Poaceae</taxon>
        <taxon>PACMAD clade</taxon>
        <taxon>Panicoideae</taxon>
        <taxon>Andropogonodae</taxon>
        <taxon>Paspaleae</taxon>
        <taxon>Paspalinae</taxon>
        <taxon>Paspalum</taxon>
    </lineage>
</organism>
<protein>
    <submittedName>
        <fullName evidence="2">Uncharacterized protein</fullName>
    </submittedName>
</protein>
<reference evidence="2 3" key="1">
    <citation type="submission" date="2024-02" db="EMBL/GenBank/DDBJ databases">
        <title>High-quality chromosome-scale genome assembly of Pensacola bahiagrass (Paspalum notatum Flugge var. saurae).</title>
        <authorList>
            <person name="Vega J.M."/>
            <person name="Podio M."/>
            <person name="Orjuela J."/>
            <person name="Siena L.A."/>
            <person name="Pessino S.C."/>
            <person name="Combes M.C."/>
            <person name="Mariac C."/>
            <person name="Albertini E."/>
            <person name="Pupilli F."/>
            <person name="Ortiz J.P.A."/>
            <person name="Leblanc O."/>
        </authorList>
    </citation>
    <scope>NUCLEOTIDE SEQUENCE [LARGE SCALE GENOMIC DNA]</scope>
    <source>
        <strain evidence="2">R1</strain>
        <tissue evidence="2">Leaf</tissue>
    </source>
</reference>
<accession>A0AAQ3WC83</accession>
<keyword evidence="1" id="KW-0812">Transmembrane</keyword>
<dbReference type="AlphaFoldDB" id="A0AAQ3WC83"/>
<keyword evidence="3" id="KW-1185">Reference proteome</keyword>
<proteinExistence type="predicted"/>
<feature type="transmembrane region" description="Helical" evidence="1">
    <location>
        <begin position="82"/>
        <end position="99"/>
    </location>
</feature>
<evidence type="ECO:0000313" key="2">
    <source>
        <dbReference type="EMBL" id="WVZ57507.1"/>
    </source>
</evidence>
<sequence length="103" mass="11784">MALRSLIVKMKALPRPVPGARSFATTPKRRSMPKSNPWWGNVAAEAGDTSQHRFYIKKLSRAMEPVIEQGLRFHEMFRVRRFVCFYAAMLAGEACALWIRGDD</sequence>
<keyword evidence="1" id="KW-1133">Transmembrane helix</keyword>
<gene>
    <name evidence="2" type="ORF">U9M48_007885</name>
</gene>
<dbReference type="Proteomes" id="UP001341281">
    <property type="component" value="Chromosome 02"/>
</dbReference>
<keyword evidence="1" id="KW-0472">Membrane</keyword>